<keyword evidence="2" id="KW-1185">Reference proteome</keyword>
<evidence type="ECO:0000313" key="1">
    <source>
        <dbReference type="EMBL" id="KYP65550.1"/>
    </source>
</evidence>
<evidence type="ECO:0000313" key="2">
    <source>
        <dbReference type="Proteomes" id="UP000075243"/>
    </source>
</evidence>
<name>A0A151TER7_CAJCA</name>
<organism evidence="1 2">
    <name type="scientific">Cajanus cajan</name>
    <name type="common">Pigeon pea</name>
    <name type="synonym">Cajanus indicus</name>
    <dbReference type="NCBI Taxonomy" id="3821"/>
    <lineage>
        <taxon>Eukaryota</taxon>
        <taxon>Viridiplantae</taxon>
        <taxon>Streptophyta</taxon>
        <taxon>Embryophyta</taxon>
        <taxon>Tracheophyta</taxon>
        <taxon>Spermatophyta</taxon>
        <taxon>Magnoliopsida</taxon>
        <taxon>eudicotyledons</taxon>
        <taxon>Gunneridae</taxon>
        <taxon>Pentapetalae</taxon>
        <taxon>rosids</taxon>
        <taxon>fabids</taxon>
        <taxon>Fabales</taxon>
        <taxon>Fabaceae</taxon>
        <taxon>Papilionoideae</taxon>
        <taxon>50 kb inversion clade</taxon>
        <taxon>NPAAA clade</taxon>
        <taxon>indigoferoid/millettioid clade</taxon>
        <taxon>Phaseoleae</taxon>
        <taxon>Cajanus</taxon>
    </lineage>
</organism>
<sequence length="59" mass="6702">MLSRSSSVVTVMRLSRSSLGSWYLSVKGLPLRMVRESFAHRSFNDEWRSTTTILVSPPT</sequence>
<dbReference type="Gramene" id="C.cajan_11459.t">
    <property type="protein sequence ID" value="C.cajan_11459.t.cds1"/>
    <property type="gene ID" value="C.cajan_11459"/>
</dbReference>
<dbReference type="Proteomes" id="UP000075243">
    <property type="component" value="Chromosome 6"/>
</dbReference>
<protein>
    <submittedName>
        <fullName evidence="1">Uncharacterized protein</fullName>
    </submittedName>
</protein>
<reference evidence="1 2" key="1">
    <citation type="journal article" date="2012" name="Nat. Biotechnol.">
        <title>Draft genome sequence of pigeonpea (Cajanus cajan), an orphan legume crop of resource-poor farmers.</title>
        <authorList>
            <person name="Varshney R.K."/>
            <person name="Chen W."/>
            <person name="Li Y."/>
            <person name="Bharti A.K."/>
            <person name="Saxena R.K."/>
            <person name="Schlueter J.A."/>
            <person name="Donoghue M.T."/>
            <person name="Azam S."/>
            <person name="Fan G."/>
            <person name="Whaley A.M."/>
            <person name="Farmer A.D."/>
            <person name="Sheridan J."/>
            <person name="Iwata A."/>
            <person name="Tuteja R."/>
            <person name="Penmetsa R.V."/>
            <person name="Wu W."/>
            <person name="Upadhyaya H.D."/>
            <person name="Yang S.P."/>
            <person name="Shah T."/>
            <person name="Saxena K.B."/>
            <person name="Michael T."/>
            <person name="McCombie W.R."/>
            <person name="Yang B."/>
            <person name="Zhang G."/>
            <person name="Yang H."/>
            <person name="Wang J."/>
            <person name="Spillane C."/>
            <person name="Cook D.R."/>
            <person name="May G.D."/>
            <person name="Xu X."/>
            <person name="Jackson S.A."/>
        </authorList>
    </citation>
    <scope>NUCLEOTIDE SEQUENCE [LARGE SCALE GENOMIC DNA]</scope>
    <source>
        <strain evidence="2">cv. Asha</strain>
    </source>
</reference>
<dbReference type="EMBL" id="CM003608">
    <property type="protein sequence ID" value="KYP65550.1"/>
    <property type="molecule type" value="Genomic_DNA"/>
</dbReference>
<proteinExistence type="predicted"/>
<gene>
    <name evidence="1" type="ORF">KK1_011793</name>
</gene>
<dbReference type="AlphaFoldDB" id="A0A151TER7"/>
<accession>A0A151TER7</accession>